<keyword evidence="3" id="KW-1185">Reference proteome</keyword>
<organism evidence="2 3">
    <name type="scientific">Polyplax serrata</name>
    <name type="common">Common mouse louse</name>
    <dbReference type="NCBI Taxonomy" id="468196"/>
    <lineage>
        <taxon>Eukaryota</taxon>
        <taxon>Metazoa</taxon>
        <taxon>Ecdysozoa</taxon>
        <taxon>Arthropoda</taxon>
        <taxon>Hexapoda</taxon>
        <taxon>Insecta</taxon>
        <taxon>Pterygota</taxon>
        <taxon>Neoptera</taxon>
        <taxon>Paraneoptera</taxon>
        <taxon>Psocodea</taxon>
        <taxon>Troctomorpha</taxon>
        <taxon>Phthiraptera</taxon>
        <taxon>Anoplura</taxon>
        <taxon>Polyplacidae</taxon>
        <taxon>Polyplax</taxon>
    </lineage>
</organism>
<feature type="region of interest" description="Disordered" evidence="1">
    <location>
        <begin position="22"/>
        <end position="41"/>
    </location>
</feature>
<dbReference type="Proteomes" id="UP001359485">
    <property type="component" value="Unassembled WGS sequence"/>
</dbReference>
<dbReference type="EMBL" id="JAWJWF010000001">
    <property type="protein sequence ID" value="KAK6641307.1"/>
    <property type="molecule type" value="Genomic_DNA"/>
</dbReference>
<feature type="region of interest" description="Disordered" evidence="1">
    <location>
        <begin position="55"/>
        <end position="81"/>
    </location>
</feature>
<evidence type="ECO:0000313" key="2">
    <source>
        <dbReference type="EMBL" id="KAK6641307.1"/>
    </source>
</evidence>
<sequence length="117" mass="13385">MFSNGIHSLGLSPFITSFISKVGSTKQGDGQPCKKKEKRKEERHLNYVAVDSYRTVPERDEYQNKQSPHHPGNDSVSDASHYFTPSEVTIIQVHEKMKPSMSIYVKEQPFIQEPFTN</sequence>
<accession>A0ABR1BH48</accession>
<reference evidence="2 3" key="1">
    <citation type="submission" date="2023-09" db="EMBL/GenBank/DDBJ databases">
        <title>Genomes of two closely related lineages of the louse Polyplax serrata with different host specificities.</title>
        <authorList>
            <person name="Martinu J."/>
            <person name="Tarabai H."/>
            <person name="Stefka J."/>
            <person name="Hypsa V."/>
        </authorList>
    </citation>
    <scope>NUCLEOTIDE SEQUENCE [LARGE SCALE GENOMIC DNA]</scope>
    <source>
        <strain evidence="2">98ZLc_SE</strain>
    </source>
</reference>
<evidence type="ECO:0000313" key="3">
    <source>
        <dbReference type="Proteomes" id="UP001359485"/>
    </source>
</evidence>
<proteinExistence type="predicted"/>
<comment type="caution">
    <text evidence="2">The sequence shown here is derived from an EMBL/GenBank/DDBJ whole genome shotgun (WGS) entry which is preliminary data.</text>
</comment>
<gene>
    <name evidence="2" type="ORF">RUM44_013016</name>
</gene>
<protein>
    <submittedName>
        <fullName evidence="2">Uncharacterized protein</fullName>
    </submittedName>
</protein>
<name>A0ABR1BH48_POLSC</name>
<evidence type="ECO:0000256" key="1">
    <source>
        <dbReference type="SAM" id="MobiDB-lite"/>
    </source>
</evidence>